<evidence type="ECO:0000256" key="3">
    <source>
        <dbReference type="ARBA" id="ARBA00012513"/>
    </source>
</evidence>
<evidence type="ECO:0000313" key="15">
    <source>
        <dbReference type="Proteomes" id="UP001497623"/>
    </source>
</evidence>
<keyword evidence="5" id="KW-0808">Transferase</keyword>
<evidence type="ECO:0000256" key="5">
    <source>
        <dbReference type="ARBA" id="ARBA00022679"/>
    </source>
</evidence>
<protein>
    <recommendedName>
        <fullName evidence="3">non-specific serine/threonine protein kinase</fullName>
        <ecNumber evidence="3">2.7.11.1</ecNumber>
    </recommendedName>
</protein>
<dbReference type="GO" id="GO:0005634">
    <property type="term" value="C:nucleus"/>
    <property type="evidence" value="ECO:0007669"/>
    <property type="project" value="UniProtKB-SubCell"/>
</dbReference>
<keyword evidence="15" id="KW-1185">Reference proteome</keyword>
<dbReference type="GO" id="GO:0006281">
    <property type="term" value="P:DNA repair"/>
    <property type="evidence" value="ECO:0007669"/>
    <property type="project" value="UniProtKB-KW"/>
</dbReference>
<dbReference type="SUPFAM" id="SSF56112">
    <property type="entry name" value="Protein kinase-like (PK-like)"/>
    <property type="match status" value="1"/>
</dbReference>
<dbReference type="GO" id="GO:0005524">
    <property type="term" value="F:ATP binding"/>
    <property type="evidence" value="ECO:0007669"/>
    <property type="project" value="UniProtKB-KW"/>
</dbReference>
<comment type="subcellular location">
    <subcellularLocation>
        <location evidence="1">Nucleus</location>
    </subcellularLocation>
</comment>
<comment type="caution">
    <text evidence="14">The sequence shown here is derived from an EMBL/GenBank/DDBJ whole genome shotgun (WGS) entry which is preliminary data.</text>
</comment>
<keyword evidence="4" id="KW-0723">Serine/threonine-protein kinase</keyword>
<feature type="non-terminal residue" evidence="14">
    <location>
        <position position="1299"/>
    </location>
</feature>
<dbReference type="PROSITE" id="PS50290">
    <property type="entry name" value="PI3_4_KINASE_3"/>
    <property type="match status" value="1"/>
</dbReference>
<evidence type="ECO:0000259" key="13">
    <source>
        <dbReference type="PROSITE" id="PS51189"/>
    </source>
</evidence>
<dbReference type="Pfam" id="PF00454">
    <property type="entry name" value="PI3_PI4_kinase"/>
    <property type="match status" value="1"/>
</dbReference>
<evidence type="ECO:0000256" key="7">
    <source>
        <dbReference type="ARBA" id="ARBA00022763"/>
    </source>
</evidence>
<proteinExistence type="inferred from homology"/>
<dbReference type="Gene3D" id="3.30.1010.10">
    <property type="entry name" value="Phosphatidylinositol 3-kinase Catalytic Subunit, Chain A, domain 4"/>
    <property type="match status" value="1"/>
</dbReference>
<dbReference type="EC" id="2.7.11.1" evidence="3"/>
<dbReference type="InterPro" id="IPR057564">
    <property type="entry name" value="HEAT_ATR"/>
</dbReference>
<dbReference type="InterPro" id="IPR000403">
    <property type="entry name" value="PI3/4_kinase_cat_dom"/>
</dbReference>
<keyword evidence="6" id="KW-0547">Nucleotide-binding</keyword>
<organism evidence="14 15">
    <name type="scientific">Meganyctiphanes norvegica</name>
    <name type="common">Northern krill</name>
    <name type="synonym">Thysanopoda norvegica</name>
    <dbReference type="NCBI Taxonomy" id="48144"/>
    <lineage>
        <taxon>Eukaryota</taxon>
        <taxon>Metazoa</taxon>
        <taxon>Ecdysozoa</taxon>
        <taxon>Arthropoda</taxon>
        <taxon>Crustacea</taxon>
        <taxon>Multicrustacea</taxon>
        <taxon>Malacostraca</taxon>
        <taxon>Eumalacostraca</taxon>
        <taxon>Eucarida</taxon>
        <taxon>Euphausiacea</taxon>
        <taxon>Euphausiidae</taxon>
        <taxon>Meganyctiphanes</taxon>
    </lineage>
</organism>
<dbReference type="PANTHER" id="PTHR11139:SF69">
    <property type="entry name" value="SERINE_THREONINE-PROTEIN KINASE ATR"/>
    <property type="match status" value="1"/>
</dbReference>
<keyword evidence="7" id="KW-0227">DNA damage</keyword>
<dbReference type="InterPro" id="IPR016024">
    <property type="entry name" value="ARM-type_fold"/>
</dbReference>
<evidence type="ECO:0000256" key="1">
    <source>
        <dbReference type="ARBA" id="ARBA00004123"/>
    </source>
</evidence>
<evidence type="ECO:0000256" key="9">
    <source>
        <dbReference type="ARBA" id="ARBA00022840"/>
    </source>
</evidence>
<dbReference type="SMART" id="SM00146">
    <property type="entry name" value="PI3Kc"/>
    <property type="match status" value="1"/>
</dbReference>
<evidence type="ECO:0000256" key="10">
    <source>
        <dbReference type="ARBA" id="ARBA00023204"/>
    </source>
</evidence>
<feature type="domain" description="FAT" evidence="13">
    <location>
        <begin position="401"/>
        <end position="988"/>
    </location>
</feature>
<dbReference type="Pfam" id="PF25030">
    <property type="entry name" value="M-HEAT_ATR"/>
    <property type="match status" value="1"/>
</dbReference>
<dbReference type="SUPFAM" id="SSF48371">
    <property type="entry name" value="ARM repeat"/>
    <property type="match status" value="1"/>
</dbReference>
<keyword evidence="11" id="KW-0539">Nucleus</keyword>
<dbReference type="GO" id="GO:0004674">
    <property type="term" value="F:protein serine/threonine kinase activity"/>
    <property type="evidence" value="ECO:0007669"/>
    <property type="project" value="UniProtKB-KW"/>
</dbReference>
<dbReference type="Proteomes" id="UP001497623">
    <property type="component" value="Unassembled WGS sequence"/>
</dbReference>
<dbReference type="Pfam" id="PF02259">
    <property type="entry name" value="FAT"/>
    <property type="match status" value="1"/>
</dbReference>
<dbReference type="InterPro" id="IPR003151">
    <property type="entry name" value="PIK-rel_kinase_FAT"/>
</dbReference>
<dbReference type="Gene3D" id="1.25.10.10">
    <property type="entry name" value="Leucine-rich Repeat Variant"/>
    <property type="match status" value="1"/>
</dbReference>
<dbReference type="FunFam" id="3.30.1010.10:FF:000011">
    <property type="entry name" value="serine/threonine-protein kinase ATR"/>
    <property type="match status" value="1"/>
</dbReference>
<dbReference type="InterPro" id="IPR050517">
    <property type="entry name" value="DDR_Repair_Kinase"/>
</dbReference>
<keyword evidence="10" id="KW-0234">DNA repair</keyword>
<keyword evidence="9" id="KW-0067">ATP-binding</keyword>
<accession>A0AAV2S3S6</accession>
<evidence type="ECO:0000313" key="14">
    <source>
        <dbReference type="EMBL" id="CAL4157336.1"/>
    </source>
</evidence>
<evidence type="ECO:0000256" key="2">
    <source>
        <dbReference type="ARBA" id="ARBA00010769"/>
    </source>
</evidence>
<evidence type="ECO:0000256" key="11">
    <source>
        <dbReference type="ARBA" id="ARBA00023242"/>
    </source>
</evidence>
<sequence>MATLLIKILLETQSVRAMLGNIPMLPDHPDLAVINQAIADKQTPIRGCSIPEVVSALSGAIQSLNHESRDVRVLALSRLRRILSNNQVAIHYLTTSTDTVHPTISDLFSLLLGQCRSGRDEEAQNLVAECLGILGAIDPSRLYTITNIKEDLGSVHLNLETESFIMDLVTELSRAFLAATDAGTQTCASYALQEVLRYYGIRERGSPGASNVGSAVWDRLPYQIQESLRPLLKSKYMASQNETPREEGTKPIYGHKRVTTFHHWITRWATSLTDLIQGERPKQIFHVCKPIMRRNTSTAMYILPFVLVCIVCESSQHHQRILTEVLAVMSQQQQHQEHSNKTEELQHLAIQTVFSVLDYLSKWSQKQRQVENPSKKLRGTFTPSQELKMITEFLESIPGDLLAQTSFKCQAFSRALLHIETHLKDKPQQLKDHLKFIQEIYVCLDEPDGVEGVAAIRQEEPTLDEQIIQHEANGRLQDALGCYERICAAGGNEDVYQSMLDCYLNLNQPHSVLNITSGLMANKIEWKAVLPELLVQSLQAWICLEKCYAVKLFLNPSWGVGVGQILLAVRSRDSSQYHKRLCQLREQQITPLSAASMEKWAYQRAYPHILKLHLLSEMEELFACLLQFKSKSDDTKGKLLQGKVQLNEENSPDPLNLDQLVDRWEKRLELIQTSQRYLEPLLNFRRTLLSASKEWLQSGNAELSSEVGVEVERLWLESAKVARKAGHVQQGEWALLGAGGGSQVFMERAKWHWVKGEQHQAVQTLRCGIDRLFINKDKFITDPSAGPQDERTACGKATLLLARYSEESATQEATTIKQLYQDAVKINKRSEDGHFHNAMFFDRVLSGTANCSTSNPEYVFQIIQCFALSMKYGCRHIYQSMPRMLGLWLDFGASISEEEKKRKAQATSQSVAHMEKSREILNKINKLLNGIIMNVIPNYMFFTALPQLISRICHSHSEVFAVLAQIIATMLGSFPKQAMWHMIAVSKSSYQMRVSRCLEIFEIAKKMDPGLHKFIADSTKLADKFLELSNKPVEKGIPQISLNNLLRGLPRLISDSSFSSILLPLQQQMAVTLPTEQQNSQMHQAFPRAGVYVAGIEDSIEIMQSLILPKKITLRGSDGKQYIFLCKPKDDLRKDCRLMEFNQFVNRCLLHDPESRKRDLRIRTYTVIPLNEECGLLEWVPNLTGLRQILHKLFKDNGVYMTGQVLVQSLCEYYQPLVFQNSVIQKLGSKRPEAAIYFLNTIDTNFHDPNWPHTFLNFCLIFSLFGDICILQEKSYINDMVLYTRAQFNSRRVGLSCLY</sequence>
<evidence type="ECO:0000256" key="6">
    <source>
        <dbReference type="ARBA" id="ARBA00022741"/>
    </source>
</evidence>
<keyword evidence="8" id="KW-0418">Kinase</keyword>
<feature type="domain" description="PI3K/PI4K catalytic" evidence="12">
    <location>
        <begin position="1096"/>
        <end position="1299"/>
    </location>
</feature>
<dbReference type="InterPro" id="IPR011989">
    <property type="entry name" value="ARM-like"/>
</dbReference>
<dbReference type="InterPro" id="IPR014009">
    <property type="entry name" value="PIK_FAT"/>
</dbReference>
<dbReference type="GO" id="GO:0000077">
    <property type="term" value="P:DNA damage checkpoint signaling"/>
    <property type="evidence" value="ECO:0007669"/>
    <property type="project" value="TreeGrafter"/>
</dbReference>
<dbReference type="EMBL" id="CAXKWB010042001">
    <property type="protein sequence ID" value="CAL4157336.1"/>
    <property type="molecule type" value="Genomic_DNA"/>
</dbReference>
<dbReference type="PROSITE" id="PS51189">
    <property type="entry name" value="FAT"/>
    <property type="match status" value="1"/>
</dbReference>
<gene>
    <name evidence="14" type="ORF">MNOR_LOCUS31863</name>
</gene>
<dbReference type="InterPro" id="IPR056802">
    <property type="entry name" value="ATR-like_M-HEAT"/>
</dbReference>
<dbReference type="PANTHER" id="PTHR11139">
    <property type="entry name" value="ATAXIA TELANGIECTASIA MUTATED ATM -RELATED"/>
    <property type="match status" value="1"/>
</dbReference>
<evidence type="ECO:0000259" key="12">
    <source>
        <dbReference type="PROSITE" id="PS50290"/>
    </source>
</evidence>
<dbReference type="InterPro" id="IPR011009">
    <property type="entry name" value="Kinase-like_dom_sf"/>
</dbReference>
<dbReference type="GO" id="GO:0005694">
    <property type="term" value="C:chromosome"/>
    <property type="evidence" value="ECO:0007669"/>
    <property type="project" value="TreeGrafter"/>
</dbReference>
<dbReference type="GO" id="GO:0000723">
    <property type="term" value="P:telomere maintenance"/>
    <property type="evidence" value="ECO:0007669"/>
    <property type="project" value="TreeGrafter"/>
</dbReference>
<evidence type="ECO:0000256" key="4">
    <source>
        <dbReference type="ARBA" id="ARBA00022527"/>
    </source>
</evidence>
<name>A0AAV2S3S6_MEGNR</name>
<comment type="similarity">
    <text evidence="2">Belongs to the PI3/PI4-kinase family. ATM subfamily.</text>
</comment>
<dbReference type="Pfam" id="PF23593">
    <property type="entry name" value="HEAT_ATR"/>
    <property type="match status" value="1"/>
</dbReference>
<reference evidence="14 15" key="1">
    <citation type="submission" date="2024-05" db="EMBL/GenBank/DDBJ databases">
        <authorList>
            <person name="Wallberg A."/>
        </authorList>
    </citation>
    <scope>NUCLEOTIDE SEQUENCE [LARGE SCALE GENOMIC DNA]</scope>
</reference>
<evidence type="ECO:0000256" key="8">
    <source>
        <dbReference type="ARBA" id="ARBA00022777"/>
    </source>
</evidence>